<dbReference type="OrthoDB" id="4331893at2"/>
<organism evidence="1 2">
    <name type="scientific">Streptomyces nanshensis</name>
    <dbReference type="NCBI Taxonomy" id="518642"/>
    <lineage>
        <taxon>Bacteria</taxon>
        <taxon>Bacillati</taxon>
        <taxon>Actinomycetota</taxon>
        <taxon>Actinomycetes</taxon>
        <taxon>Kitasatosporales</taxon>
        <taxon>Streptomycetaceae</taxon>
        <taxon>Streptomyces</taxon>
    </lineage>
</organism>
<protein>
    <submittedName>
        <fullName evidence="1">Uncharacterized protein</fullName>
    </submittedName>
</protein>
<dbReference type="EMBL" id="LJGZ01000103">
    <property type="protein sequence ID" value="OEV16372.1"/>
    <property type="molecule type" value="Genomic_DNA"/>
</dbReference>
<name>A0A1E7LJH1_9ACTN</name>
<keyword evidence="2" id="KW-1185">Reference proteome</keyword>
<evidence type="ECO:0000313" key="1">
    <source>
        <dbReference type="EMBL" id="OEV16372.1"/>
    </source>
</evidence>
<dbReference type="Proteomes" id="UP000175971">
    <property type="component" value="Unassembled WGS sequence"/>
</dbReference>
<proteinExistence type="predicted"/>
<reference evidence="1 2" key="1">
    <citation type="journal article" date="2016" name="Front. Microbiol.">
        <title>Comparative Genomics Analysis of Streptomyces Species Reveals Their Adaptation to the Marine Environment and Their Diversity at the Genomic Level.</title>
        <authorList>
            <person name="Tian X."/>
            <person name="Zhang Z."/>
            <person name="Yang T."/>
            <person name="Chen M."/>
            <person name="Li J."/>
            <person name="Chen F."/>
            <person name="Yang J."/>
            <person name="Li W."/>
            <person name="Zhang B."/>
            <person name="Zhang Z."/>
            <person name="Wu J."/>
            <person name="Zhang C."/>
            <person name="Long L."/>
            <person name="Xiao J."/>
        </authorList>
    </citation>
    <scope>NUCLEOTIDE SEQUENCE [LARGE SCALE GENOMIC DNA]</scope>
    <source>
        <strain evidence="1 2">SCSIO M10372</strain>
    </source>
</reference>
<gene>
    <name evidence="1" type="ORF">AN221_32750</name>
</gene>
<evidence type="ECO:0000313" key="2">
    <source>
        <dbReference type="Proteomes" id="UP000175971"/>
    </source>
</evidence>
<accession>A0A1E7LJH1</accession>
<dbReference type="AlphaFoldDB" id="A0A1E7LJH1"/>
<comment type="caution">
    <text evidence="1">The sequence shown here is derived from an EMBL/GenBank/DDBJ whole genome shotgun (WGS) entry which is preliminary data.</text>
</comment>
<sequence length="110" mass="12613">MTDRTQYIAGLRQLATWLEENPSVRVSSDERFLVPLHTNSAVEEFAAKHSLPVVTDDEGNKSTQMQFGPITYYAYGYVDFAQHMAEDSERRARKWAEEQGLEIRQTEVTA</sequence>
<dbReference type="RefSeq" id="WP_070203919.1">
    <property type="nucleotide sequence ID" value="NZ_LJGZ01000103.1"/>
</dbReference>